<gene>
    <name evidence="1" type="ORF">TDIB3V08_LOCUS2601</name>
</gene>
<dbReference type="EMBL" id="OA565065">
    <property type="protein sequence ID" value="CAD7196249.1"/>
    <property type="molecule type" value="Genomic_DNA"/>
</dbReference>
<accession>A0A7R8VF65</accession>
<evidence type="ECO:0000313" key="1">
    <source>
        <dbReference type="EMBL" id="CAD7196249.1"/>
    </source>
</evidence>
<protein>
    <submittedName>
        <fullName evidence="1">Uncharacterized protein</fullName>
    </submittedName>
</protein>
<name>A0A7R8VF65_TIMDO</name>
<sequence>MLTSKLCGKIVEYSSELDSVKRKVAHQSLDYRNKLGFDNFLVLMLDVEGGFAAEQQFVAASFDILVHLHLMLTTN</sequence>
<proteinExistence type="predicted"/>
<organism evidence="1">
    <name type="scientific">Timema douglasi</name>
    <name type="common">Walking stick</name>
    <dbReference type="NCBI Taxonomy" id="61478"/>
    <lineage>
        <taxon>Eukaryota</taxon>
        <taxon>Metazoa</taxon>
        <taxon>Ecdysozoa</taxon>
        <taxon>Arthropoda</taxon>
        <taxon>Hexapoda</taxon>
        <taxon>Insecta</taxon>
        <taxon>Pterygota</taxon>
        <taxon>Neoptera</taxon>
        <taxon>Polyneoptera</taxon>
        <taxon>Phasmatodea</taxon>
        <taxon>Timematodea</taxon>
        <taxon>Timematoidea</taxon>
        <taxon>Timematidae</taxon>
        <taxon>Timema</taxon>
    </lineage>
</organism>
<reference evidence="1" key="1">
    <citation type="submission" date="2020-11" db="EMBL/GenBank/DDBJ databases">
        <authorList>
            <person name="Tran Van P."/>
        </authorList>
    </citation>
    <scope>NUCLEOTIDE SEQUENCE</scope>
</reference>
<dbReference type="AlphaFoldDB" id="A0A7R8VF65"/>